<dbReference type="Gene3D" id="3.40.1170.60">
    <property type="match status" value="1"/>
</dbReference>
<dbReference type="GO" id="GO:0046872">
    <property type="term" value="F:metal ion binding"/>
    <property type="evidence" value="ECO:0007669"/>
    <property type="project" value="UniProtKB-KW"/>
</dbReference>
<dbReference type="GO" id="GO:0003887">
    <property type="term" value="F:DNA-directed DNA polymerase activity"/>
    <property type="evidence" value="ECO:0007669"/>
    <property type="project" value="UniProtKB-KW"/>
</dbReference>
<dbReference type="GO" id="GO:0070987">
    <property type="term" value="P:error-free translesion synthesis"/>
    <property type="evidence" value="ECO:0007669"/>
    <property type="project" value="TreeGrafter"/>
</dbReference>
<comment type="catalytic activity">
    <reaction evidence="19">
        <text>DNA(n) + a 2'-deoxyribonucleoside 5'-triphosphate = DNA(n+1) + diphosphate</text>
        <dbReference type="Rhea" id="RHEA:22508"/>
        <dbReference type="Rhea" id="RHEA-COMP:17339"/>
        <dbReference type="Rhea" id="RHEA-COMP:17340"/>
        <dbReference type="ChEBI" id="CHEBI:33019"/>
        <dbReference type="ChEBI" id="CHEBI:61560"/>
        <dbReference type="ChEBI" id="CHEBI:173112"/>
        <dbReference type="EC" id="2.7.7.7"/>
    </reaction>
</comment>
<dbReference type="FunFam" id="3.30.1490.100:FF:000001">
    <property type="entry name" value="DNA repair protein REV1"/>
    <property type="match status" value="1"/>
</dbReference>
<keyword evidence="9" id="KW-0237">DNA synthesis</keyword>
<dbReference type="Gene3D" id="1.10.150.20">
    <property type="entry name" value="5' to 3' exonuclease, C-terminal subdomain"/>
    <property type="match status" value="1"/>
</dbReference>
<evidence type="ECO:0000256" key="3">
    <source>
        <dbReference type="ARBA" id="ARBA00004496"/>
    </source>
</evidence>
<dbReference type="Pfam" id="PF21999">
    <property type="entry name" value="IMS_HHH_1"/>
    <property type="match status" value="1"/>
</dbReference>
<comment type="caution">
    <text evidence="23">The sequence shown here is derived from an EMBL/GenBank/DDBJ whole genome shotgun (WGS) entry which is preliminary data.</text>
</comment>
<dbReference type="GO" id="GO:0003684">
    <property type="term" value="F:damaged DNA binding"/>
    <property type="evidence" value="ECO:0007669"/>
    <property type="project" value="InterPro"/>
</dbReference>
<evidence type="ECO:0000259" key="21">
    <source>
        <dbReference type="PROSITE" id="PS50172"/>
    </source>
</evidence>
<feature type="compositionally biased region" description="Basic and acidic residues" evidence="20">
    <location>
        <begin position="1"/>
        <end position="20"/>
    </location>
</feature>
<evidence type="ECO:0000256" key="16">
    <source>
        <dbReference type="ARBA" id="ARBA00023125"/>
    </source>
</evidence>
<dbReference type="EC" id="2.7.7.7" evidence="5"/>
<keyword evidence="16" id="KW-0238">DNA-binding</keyword>
<dbReference type="Pfam" id="PF00533">
    <property type="entry name" value="BRCT"/>
    <property type="match status" value="1"/>
</dbReference>
<feature type="compositionally biased region" description="Basic and acidic residues" evidence="20">
    <location>
        <begin position="178"/>
        <end position="210"/>
    </location>
</feature>
<name>A0AAW1TFP6_9CHLO</name>
<evidence type="ECO:0000256" key="20">
    <source>
        <dbReference type="SAM" id="MobiDB-lite"/>
    </source>
</evidence>
<dbReference type="InterPro" id="IPR001126">
    <property type="entry name" value="UmuC"/>
</dbReference>
<evidence type="ECO:0000313" key="23">
    <source>
        <dbReference type="EMBL" id="KAK9867787.1"/>
    </source>
</evidence>
<dbReference type="GO" id="GO:0005634">
    <property type="term" value="C:nucleus"/>
    <property type="evidence" value="ECO:0007669"/>
    <property type="project" value="UniProtKB-SubCell"/>
</dbReference>
<evidence type="ECO:0000256" key="2">
    <source>
        <dbReference type="ARBA" id="ARBA00004123"/>
    </source>
</evidence>
<dbReference type="Pfam" id="PF11799">
    <property type="entry name" value="IMS_C"/>
    <property type="match status" value="1"/>
</dbReference>
<evidence type="ECO:0000313" key="24">
    <source>
        <dbReference type="Proteomes" id="UP001485043"/>
    </source>
</evidence>
<keyword evidence="10" id="KW-0808">Transferase</keyword>
<keyword evidence="8" id="KW-0963">Cytoplasm</keyword>
<dbReference type="PANTHER" id="PTHR45990:SF1">
    <property type="entry name" value="DNA REPAIR PROTEIN REV1"/>
    <property type="match status" value="1"/>
</dbReference>
<feature type="region of interest" description="Disordered" evidence="20">
    <location>
        <begin position="1"/>
        <end position="33"/>
    </location>
</feature>
<comment type="cofactor">
    <cofactor evidence="1">
        <name>Mg(2+)</name>
        <dbReference type="ChEBI" id="CHEBI:18420"/>
    </cofactor>
</comment>
<comment type="similarity">
    <text evidence="4">Belongs to the DNA polymerase type-Y family.</text>
</comment>
<evidence type="ECO:0000256" key="7">
    <source>
        <dbReference type="ARBA" id="ARBA00020399"/>
    </source>
</evidence>
<dbReference type="SMART" id="SM00292">
    <property type="entry name" value="BRCT"/>
    <property type="match status" value="1"/>
</dbReference>
<dbReference type="Pfam" id="PF00817">
    <property type="entry name" value="IMS"/>
    <property type="match status" value="1"/>
</dbReference>
<keyword evidence="18" id="KW-0539">Nucleus</keyword>
<evidence type="ECO:0000256" key="19">
    <source>
        <dbReference type="ARBA" id="ARBA00049244"/>
    </source>
</evidence>
<dbReference type="FunFam" id="3.40.50.10190:FF:000011">
    <property type="entry name" value="DNA repair protein REV1"/>
    <property type="match status" value="1"/>
</dbReference>
<dbReference type="InterPro" id="IPR036420">
    <property type="entry name" value="BRCT_dom_sf"/>
</dbReference>
<dbReference type="Gene3D" id="3.30.1490.100">
    <property type="entry name" value="DNA polymerase, Y-family, little finger domain"/>
    <property type="match status" value="1"/>
</dbReference>
<evidence type="ECO:0000256" key="10">
    <source>
        <dbReference type="ARBA" id="ARBA00022679"/>
    </source>
</evidence>
<dbReference type="PROSITE" id="PS50172">
    <property type="entry name" value="BRCT"/>
    <property type="match status" value="1"/>
</dbReference>
<dbReference type="HAMAP" id="MF_01113">
    <property type="entry name" value="DNApol_IV"/>
    <property type="match status" value="1"/>
</dbReference>
<dbReference type="Proteomes" id="UP001485043">
    <property type="component" value="Unassembled WGS sequence"/>
</dbReference>
<evidence type="ECO:0000256" key="18">
    <source>
        <dbReference type="ARBA" id="ARBA00023242"/>
    </source>
</evidence>
<evidence type="ECO:0000256" key="5">
    <source>
        <dbReference type="ARBA" id="ARBA00012417"/>
    </source>
</evidence>
<evidence type="ECO:0000259" key="22">
    <source>
        <dbReference type="PROSITE" id="PS50173"/>
    </source>
</evidence>
<evidence type="ECO:0000256" key="8">
    <source>
        <dbReference type="ARBA" id="ARBA00022490"/>
    </source>
</evidence>
<keyword evidence="17" id="KW-0234">DNA repair</keyword>
<feature type="region of interest" description="Disordered" evidence="20">
    <location>
        <begin position="759"/>
        <end position="785"/>
    </location>
</feature>
<dbReference type="PROSITE" id="PS50173">
    <property type="entry name" value="UMUC"/>
    <property type="match status" value="1"/>
</dbReference>
<feature type="region of interest" description="Disordered" evidence="20">
    <location>
        <begin position="669"/>
        <end position="699"/>
    </location>
</feature>
<dbReference type="InterPro" id="IPR001357">
    <property type="entry name" value="BRCT_dom"/>
</dbReference>
<feature type="region of interest" description="Disordered" evidence="20">
    <location>
        <begin position="171"/>
        <end position="219"/>
    </location>
</feature>
<dbReference type="InterPro" id="IPR043502">
    <property type="entry name" value="DNA/RNA_pol_sf"/>
</dbReference>
<dbReference type="Gene3D" id="3.30.70.270">
    <property type="match status" value="1"/>
</dbReference>
<keyword evidence="12" id="KW-0235">DNA replication</keyword>
<dbReference type="Gene3D" id="3.40.50.10190">
    <property type="entry name" value="BRCT domain"/>
    <property type="match status" value="1"/>
</dbReference>
<comment type="subcellular location">
    <subcellularLocation>
        <location evidence="3">Cytoplasm</location>
    </subcellularLocation>
    <subcellularLocation>
        <location evidence="2">Nucleus</location>
    </subcellularLocation>
</comment>
<evidence type="ECO:0000256" key="1">
    <source>
        <dbReference type="ARBA" id="ARBA00001946"/>
    </source>
</evidence>
<dbReference type="CDD" id="cd17719">
    <property type="entry name" value="BRCT_Rev1"/>
    <property type="match status" value="1"/>
</dbReference>
<accession>A0AAW1TFP6</accession>
<evidence type="ECO:0000256" key="9">
    <source>
        <dbReference type="ARBA" id="ARBA00022634"/>
    </source>
</evidence>
<protein>
    <recommendedName>
        <fullName evidence="6">DNA polymerase kappa</fullName>
        <ecNumber evidence="5">2.7.7.7</ecNumber>
    </recommendedName>
    <alternativeName>
        <fullName evidence="7">DNA repair protein REV1</fullName>
    </alternativeName>
</protein>
<dbReference type="AlphaFoldDB" id="A0AAW1TFP6"/>
<keyword evidence="11" id="KW-0548">Nucleotidyltransferase</keyword>
<dbReference type="PANTHER" id="PTHR45990">
    <property type="entry name" value="DNA REPAIR PROTEIN REV1"/>
    <property type="match status" value="1"/>
</dbReference>
<dbReference type="InterPro" id="IPR043128">
    <property type="entry name" value="Rev_trsase/Diguanyl_cyclase"/>
</dbReference>
<evidence type="ECO:0000256" key="11">
    <source>
        <dbReference type="ARBA" id="ARBA00022695"/>
    </source>
</evidence>
<dbReference type="FunFam" id="3.40.1170.60:FF:000003">
    <property type="entry name" value="DNA polymerase eta"/>
    <property type="match status" value="1"/>
</dbReference>
<dbReference type="EMBL" id="JALJOV010000064">
    <property type="protein sequence ID" value="KAK9867787.1"/>
    <property type="molecule type" value="Genomic_DNA"/>
</dbReference>
<dbReference type="InterPro" id="IPR022880">
    <property type="entry name" value="DNApol_IV"/>
</dbReference>
<dbReference type="SUPFAM" id="SSF56672">
    <property type="entry name" value="DNA/RNA polymerases"/>
    <property type="match status" value="1"/>
</dbReference>
<dbReference type="GO" id="GO:0005737">
    <property type="term" value="C:cytoplasm"/>
    <property type="evidence" value="ECO:0007669"/>
    <property type="project" value="UniProtKB-SubCell"/>
</dbReference>
<gene>
    <name evidence="23" type="ORF">WJX84_002274</name>
</gene>
<feature type="domain" description="UmuC" evidence="22">
    <location>
        <begin position="317"/>
        <end position="496"/>
    </location>
</feature>
<keyword evidence="24" id="KW-1185">Reference proteome</keyword>
<keyword evidence="13" id="KW-0479">Metal-binding</keyword>
<dbReference type="NCBIfam" id="NF002677">
    <property type="entry name" value="PRK02406.1"/>
    <property type="match status" value="1"/>
</dbReference>
<dbReference type="GO" id="GO:0017125">
    <property type="term" value="F:deoxycytidyl transferase activity"/>
    <property type="evidence" value="ECO:0007669"/>
    <property type="project" value="TreeGrafter"/>
</dbReference>
<evidence type="ECO:0000256" key="4">
    <source>
        <dbReference type="ARBA" id="ARBA00010945"/>
    </source>
</evidence>
<evidence type="ECO:0000256" key="13">
    <source>
        <dbReference type="ARBA" id="ARBA00022723"/>
    </source>
</evidence>
<evidence type="ECO:0000256" key="17">
    <source>
        <dbReference type="ARBA" id="ARBA00023204"/>
    </source>
</evidence>
<dbReference type="InterPro" id="IPR036775">
    <property type="entry name" value="DNA_pol_Y-fam_lit_finger_sf"/>
</dbReference>
<dbReference type="Gene3D" id="6.10.250.1490">
    <property type="match status" value="1"/>
</dbReference>
<dbReference type="GO" id="GO:0042276">
    <property type="term" value="P:error-prone translesion synthesis"/>
    <property type="evidence" value="ECO:0007669"/>
    <property type="project" value="TreeGrafter"/>
</dbReference>
<keyword evidence="15" id="KW-0460">Magnesium</keyword>
<dbReference type="SUPFAM" id="SSF100879">
    <property type="entry name" value="Lesion bypass DNA polymerase (Y-family), little finger domain"/>
    <property type="match status" value="1"/>
</dbReference>
<dbReference type="InterPro" id="IPR017961">
    <property type="entry name" value="DNA_pol_Y-fam_little_finger"/>
</dbReference>
<dbReference type="SUPFAM" id="SSF52113">
    <property type="entry name" value="BRCT domain"/>
    <property type="match status" value="1"/>
</dbReference>
<evidence type="ECO:0000256" key="6">
    <source>
        <dbReference type="ARBA" id="ARBA00016178"/>
    </source>
</evidence>
<organism evidence="23 24">
    <name type="scientific">Apatococcus fuscideae</name>
    <dbReference type="NCBI Taxonomy" id="2026836"/>
    <lineage>
        <taxon>Eukaryota</taxon>
        <taxon>Viridiplantae</taxon>
        <taxon>Chlorophyta</taxon>
        <taxon>core chlorophytes</taxon>
        <taxon>Trebouxiophyceae</taxon>
        <taxon>Chlorellales</taxon>
        <taxon>Chlorellaceae</taxon>
        <taxon>Apatococcus</taxon>
    </lineage>
</organism>
<reference evidence="23 24" key="1">
    <citation type="journal article" date="2024" name="Nat. Commun.">
        <title>Phylogenomics reveals the evolutionary origins of lichenization in chlorophyte algae.</title>
        <authorList>
            <person name="Puginier C."/>
            <person name="Libourel C."/>
            <person name="Otte J."/>
            <person name="Skaloud P."/>
            <person name="Haon M."/>
            <person name="Grisel S."/>
            <person name="Petersen M."/>
            <person name="Berrin J.G."/>
            <person name="Delaux P.M."/>
            <person name="Dal Grande F."/>
            <person name="Keller J."/>
        </authorList>
    </citation>
    <scope>NUCLEOTIDE SEQUENCE [LARGE SCALE GENOMIC DNA]</scope>
    <source>
        <strain evidence="23 24">SAG 2523</strain>
    </source>
</reference>
<dbReference type="GO" id="GO:0006281">
    <property type="term" value="P:DNA repair"/>
    <property type="evidence" value="ECO:0007669"/>
    <property type="project" value="UniProtKB-KW"/>
</dbReference>
<dbReference type="InterPro" id="IPR053848">
    <property type="entry name" value="IMS_HHH_1"/>
</dbReference>
<dbReference type="GO" id="GO:0006260">
    <property type="term" value="P:DNA replication"/>
    <property type="evidence" value="ECO:0007669"/>
    <property type="project" value="UniProtKB-KW"/>
</dbReference>
<evidence type="ECO:0000256" key="12">
    <source>
        <dbReference type="ARBA" id="ARBA00022705"/>
    </source>
</evidence>
<evidence type="ECO:0000256" key="14">
    <source>
        <dbReference type="ARBA" id="ARBA00022763"/>
    </source>
</evidence>
<feature type="domain" description="BRCT" evidence="21">
    <location>
        <begin position="62"/>
        <end position="153"/>
    </location>
</feature>
<sequence>MTDPRDRYNVRLETDEDAQRRSAGSVHHGGSFKKYMEGKNRKLREQFATEARSGADEVGDKSSRTLLRGISIHVNGFTKPSHQELRHLMGLHGGRFEVYYYRDRVTHIICSNLPAAKVKIFERERNPTPVVRPEWITDSIAAKRILPTEAYVLWQLRDAPGQPTLKAFQASARHGAHQHVDRLDGKDPSHRMEPDVSEAMGRDGSTRDTEGPGNEGADDAGMARARRLAAAARAACDVLRGPVRCSRDGPEFMDTYYRSSRLHFIGRWKARIEALQASMGSAAPAAMQPSVPGTLESVLLQGRVKGAQQAGPKERTIIHLDMDCFFAAVAASSDPAFKGKPLAVCHSNSAKGTGEVSSANYEARAFGIKADMFIADAKRRCPDLIVMPYEFDRYETVSEAVYRILLATTACVQPISCDEAWLDVTGLGDPLKIAADVRAAIWQATGCAASAGIGPNMLLARLATRKAKPNGQFYIKGSDMEPHLVLMPVSDLPGVGWSLSHRLTDMGISTVADLRERSSAALQRDLGAKTGQTLWNFAHGRDDRVVEPPKQRRSVGAECNWGIRFRDQSEAEEFLTGLAGELCTRLTSAGVQGRTITLKLKRRKENAPEPPKFMGHGICDNMSRSVTVARFTSSQEDVANEGRQMLRALHVDPTQIRGIGLNMTKLNTDPTSASAKPGTGAPSRAAAPPPTLFGPRTMDNHPWGRIIQREMDGTFDPALGKEAMAIAEPAPQDNSDHGLQAEPDHFWLEAPELRDLAGTAAIPSTPSPSGRVAAQDPGPPSLTGEGISTSSHGVNEHMSLQVRHASPRDNHLPCAPVASGMGPQNISRGAAAEALPTYVAQQMDQAKGVQECPPVSDALPKGCTLEDLPNRARSPTLAQRSAIPHSHAFQGRRMQHGPASKADALQQPDLPAAARVMRPTEALPPVSQLDASVLDALPLAMKRELEHAYGLGGGNGQPSKRRKGAPVKAAQYGAATKKQGLLLQRSGSGFFQRPRAEHQLPDITIQDGAAEQPAGLLQGSATDTCLLAVPEGAGDPEHALETGLPGQAHSLLGRKAVACSGREKQVEVWTAIKGAITRLRQQQVLFLLRSMHLPASWMPLSHDNAQV</sequence>
<proteinExistence type="inferred from homology"/>
<keyword evidence="14" id="KW-0227">DNA damage</keyword>
<evidence type="ECO:0000256" key="15">
    <source>
        <dbReference type="ARBA" id="ARBA00022842"/>
    </source>
</evidence>